<sequence>MGSVGVSASIKAHRGPDRLAHPFKKAQLVSHTSSMSAFNFIALGVALLPLISCQPPYTDPPVEPLCPTMGKMDKYIIEDNVVRNLNRNARYLVLSGKQNNGPNGQMLPKAKYMNNLRWACKLEKQAITLLGTKCGYDEPKAPNGTTGVFFKCSNLVLIAHYNAEKCKKICQNRGCAKYVAATVYEELKRFPFFAIGHMTKCSAITAASQNTAHLVYRPHHI</sequence>
<dbReference type="AlphaFoldDB" id="A0A016UC50"/>
<accession>A0A016UC50</accession>
<proteinExistence type="predicted"/>
<organism evidence="1 2">
    <name type="scientific">Ancylostoma ceylanicum</name>
    <dbReference type="NCBI Taxonomy" id="53326"/>
    <lineage>
        <taxon>Eukaryota</taxon>
        <taxon>Metazoa</taxon>
        <taxon>Ecdysozoa</taxon>
        <taxon>Nematoda</taxon>
        <taxon>Chromadorea</taxon>
        <taxon>Rhabditida</taxon>
        <taxon>Rhabditina</taxon>
        <taxon>Rhabditomorpha</taxon>
        <taxon>Strongyloidea</taxon>
        <taxon>Ancylostomatidae</taxon>
        <taxon>Ancylostomatinae</taxon>
        <taxon>Ancylostoma</taxon>
    </lineage>
</organism>
<dbReference type="Proteomes" id="UP000024635">
    <property type="component" value="Unassembled WGS sequence"/>
</dbReference>
<comment type="caution">
    <text evidence="1">The sequence shown here is derived from an EMBL/GenBank/DDBJ whole genome shotgun (WGS) entry which is preliminary data.</text>
</comment>
<name>A0A016UC50_9BILA</name>
<protein>
    <recommendedName>
        <fullName evidence="3">SCP domain-containing protein</fullName>
    </recommendedName>
</protein>
<keyword evidence="2" id="KW-1185">Reference proteome</keyword>
<reference evidence="2" key="1">
    <citation type="journal article" date="2015" name="Nat. Genet.">
        <title>The genome and transcriptome of the zoonotic hookworm Ancylostoma ceylanicum identify infection-specific gene families.</title>
        <authorList>
            <person name="Schwarz E.M."/>
            <person name="Hu Y."/>
            <person name="Antoshechkin I."/>
            <person name="Miller M.M."/>
            <person name="Sternberg P.W."/>
            <person name="Aroian R.V."/>
        </authorList>
    </citation>
    <scope>NUCLEOTIDE SEQUENCE</scope>
    <source>
        <strain evidence="2">HY135</strain>
    </source>
</reference>
<evidence type="ECO:0000313" key="2">
    <source>
        <dbReference type="Proteomes" id="UP000024635"/>
    </source>
</evidence>
<gene>
    <name evidence="1" type="primary">Acey_s0045.g1145</name>
    <name evidence="1" type="ORF">Y032_0045g1145</name>
</gene>
<dbReference type="InterPro" id="IPR035940">
    <property type="entry name" value="CAP_sf"/>
</dbReference>
<dbReference type="Gene3D" id="3.40.33.10">
    <property type="entry name" value="CAP"/>
    <property type="match status" value="1"/>
</dbReference>
<evidence type="ECO:0000313" key="1">
    <source>
        <dbReference type="EMBL" id="EYC12899.1"/>
    </source>
</evidence>
<dbReference type="EMBL" id="JARK01001381">
    <property type="protein sequence ID" value="EYC12899.1"/>
    <property type="molecule type" value="Genomic_DNA"/>
</dbReference>
<evidence type="ECO:0008006" key="3">
    <source>
        <dbReference type="Google" id="ProtNLM"/>
    </source>
</evidence>